<name>A0ABR2LR42_9ASPA</name>
<organism evidence="1 2">
    <name type="scientific">Platanthera guangdongensis</name>
    <dbReference type="NCBI Taxonomy" id="2320717"/>
    <lineage>
        <taxon>Eukaryota</taxon>
        <taxon>Viridiplantae</taxon>
        <taxon>Streptophyta</taxon>
        <taxon>Embryophyta</taxon>
        <taxon>Tracheophyta</taxon>
        <taxon>Spermatophyta</taxon>
        <taxon>Magnoliopsida</taxon>
        <taxon>Liliopsida</taxon>
        <taxon>Asparagales</taxon>
        <taxon>Orchidaceae</taxon>
        <taxon>Orchidoideae</taxon>
        <taxon>Orchideae</taxon>
        <taxon>Orchidinae</taxon>
        <taxon>Platanthera</taxon>
    </lineage>
</organism>
<reference evidence="1 2" key="1">
    <citation type="journal article" date="2022" name="Nat. Plants">
        <title>Genomes of leafy and leafless Platanthera orchids illuminate the evolution of mycoheterotrophy.</title>
        <authorList>
            <person name="Li M.H."/>
            <person name="Liu K.W."/>
            <person name="Li Z."/>
            <person name="Lu H.C."/>
            <person name="Ye Q.L."/>
            <person name="Zhang D."/>
            <person name="Wang J.Y."/>
            <person name="Li Y.F."/>
            <person name="Zhong Z.M."/>
            <person name="Liu X."/>
            <person name="Yu X."/>
            <person name="Liu D.K."/>
            <person name="Tu X.D."/>
            <person name="Liu B."/>
            <person name="Hao Y."/>
            <person name="Liao X.Y."/>
            <person name="Jiang Y.T."/>
            <person name="Sun W.H."/>
            <person name="Chen J."/>
            <person name="Chen Y.Q."/>
            <person name="Ai Y."/>
            <person name="Zhai J.W."/>
            <person name="Wu S.S."/>
            <person name="Zhou Z."/>
            <person name="Hsiao Y.Y."/>
            <person name="Wu W.L."/>
            <person name="Chen Y.Y."/>
            <person name="Lin Y.F."/>
            <person name="Hsu J.L."/>
            <person name="Li C.Y."/>
            <person name="Wang Z.W."/>
            <person name="Zhao X."/>
            <person name="Zhong W.Y."/>
            <person name="Ma X.K."/>
            <person name="Ma L."/>
            <person name="Huang J."/>
            <person name="Chen G.Z."/>
            <person name="Huang M.Z."/>
            <person name="Huang L."/>
            <person name="Peng D.H."/>
            <person name="Luo Y.B."/>
            <person name="Zou S.Q."/>
            <person name="Chen S.P."/>
            <person name="Lan S."/>
            <person name="Tsai W.C."/>
            <person name="Van de Peer Y."/>
            <person name="Liu Z.J."/>
        </authorList>
    </citation>
    <scope>NUCLEOTIDE SEQUENCE [LARGE SCALE GENOMIC DNA]</scope>
    <source>
        <strain evidence="1">Lor288</strain>
    </source>
</reference>
<proteinExistence type="predicted"/>
<dbReference type="EMBL" id="JBBWWR010000016">
    <property type="protein sequence ID" value="KAK8947906.1"/>
    <property type="molecule type" value="Genomic_DNA"/>
</dbReference>
<evidence type="ECO:0000313" key="2">
    <source>
        <dbReference type="Proteomes" id="UP001412067"/>
    </source>
</evidence>
<protein>
    <submittedName>
        <fullName evidence="1">Uncharacterized protein</fullName>
    </submittedName>
</protein>
<sequence length="135" mass="14583">MERTYPKRLPGLPKQFQVRLTLPSPPRTGLSAASTGLHLHFLTKRAFAISPLQKTYQDQIHLSFSRASPQNASLTSSSVAKASTMISTLKTINPTSSSLFSRLAVKVPPLAIISPAAGGRKSSLPTIRARAPYRS</sequence>
<keyword evidence="2" id="KW-1185">Reference proteome</keyword>
<accession>A0ABR2LR42</accession>
<evidence type="ECO:0000313" key="1">
    <source>
        <dbReference type="EMBL" id="KAK8947906.1"/>
    </source>
</evidence>
<gene>
    <name evidence="1" type="ORF">KSP40_PGU003981</name>
</gene>
<dbReference type="Proteomes" id="UP001412067">
    <property type="component" value="Unassembled WGS sequence"/>
</dbReference>
<comment type="caution">
    <text evidence="1">The sequence shown here is derived from an EMBL/GenBank/DDBJ whole genome shotgun (WGS) entry which is preliminary data.</text>
</comment>